<evidence type="ECO:0000256" key="1">
    <source>
        <dbReference type="ARBA" id="ARBA00004651"/>
    </source>
</evidence>
<evidence type="ECO:0000256" key="3">
    <source>
        <dbReference type="ARBA" id="ARBA00022475"/>
    </source>
</evidence>
<sequence>MSQTSEISQDKPQPLPLHELLSRLLKSEKTSHRHPLPIMGTLQDLNQAWERRPLLDFINASLRGIGQVGFANNPITGLLITLAVFLQSPWVALMLVVGVVVATWTAYLMGLDRASIRNGIFGLNGALVGLALGTFGTWGNGTGNLLWVLAVIICAALSTVLMQYIGLWMAVYLGLPSMGVPFHIVTYSFLVIALYVPQPFFELGAPPPFPNPAESLDGVSILSGLITGIGQIFFSGSLVSALLIIIALALCSPMGALIAVLGSVIGLVTGMVLGVNLNVLYAGLWGYNSALTAIAIGGIFYTPNRRSLLFASGGAFGAALIAWLLSLVMTPLKLPILALSFHLGTYACFVILQRSLSSLVPVAPYSIASPEEHRFRYLTAKEVISAFRRQLQGAMLGQHHKVLFDKAPQELKGDLRYIFDAIDRDQSGSLSLEELSYHFQQAGHSISDDELNFVFSSMDVDNSGEIGFEEFGELLLRHRRLMSRLNEFATYFIPIDKNKNGVVELDEMNVVLASVDQPPLSEDEVTFLQQRIGGKELNWEGFLELLLVI</sequence>
<feature type="transmembrane region" description="Helical" evidence="7">
    <location>
        <begin position="221"/>
        <end position="248"/>
    </location>
</feature>
<dbReference type="InterPro" id="IPR002048">
    <property type="entry name" value="EF_hand_dom"/>
</dbReference>
<keyword evidence="4 7" id="KW-0812">Transmembrane</keyword>
<feature type="transmembrane region" description="Helical" evidence="7">
    <location>
        <begin position="145"/>
        <end position="173"/>
    </location>
</feature>
<evidence type="ECO:0000313" key="10">
    <source>
        <dbReference type="Proteomes" id="UP000003959"/>
    </source>
</evidence>
<dbReference type="eggNOG" id="COG4413">
    <property type="taxonomic scope" value="Bacteria"/>
</dbReference>
<evidence type="ECO:0000256" key="5">
    <source>
        <dbReference type="ARBA" id="ARBA00022989"/>
    </source>
</evidence>
<gene>
    <name evidence="9" type="ORF">LYNGBM3L_35970</name>
</gene>
<evidence type="ECO:0000256" key="2">
    <source>
        <dbReference type="ARBA" id="ARBA00005914"/>
    </source>
</evidence>
<dbReference type="RefSeq" id="WP_008186470.1">
    <property type="nucleotide sequence ID" value="NZ_GL890934.1"/>
</dbReference>
<keyword evidence="3" id="KW-1003">Cell membrane</keyword>
<dbReference type="PROSITE" id="PS50222">
    <property type="entry name" value="EF_HAND_2"/>
    <property type="match status" value="2"/>
</dbReference>
<dbReference type="eggNOG" id="COG5126">
    <property type="taxonomic scope" value="Bacteria"/>
</dbReference>
<dbReference type="Gene3D" id="1.10.238.10">
    <property type="entry name" value="EF-hand"/>
    <property type="match status" value="1"/>
</dbReference>
<dbReference type="PROSITE" id="PS00018">
    <property type="entry name" value="EF_HAND_1"/>
    <property type="match status" value="3"/>
</dbReference>
<dbReference type="GO" id="GO:0005509">
    <property type="term" value="F:calcium ion binding"/>
    <property type="evidence" value="ECO:0007669"/>
    <property type="project" value="InterPro"/>
</dbReference>
<organism evidence="9 10">
    <name type="scientific">Moorena producens 3L</name>
    <dbReference type="NCBI Taxonomy" id="489825"/>
    <lineage>
        <taxon>Bacteria</taxon>
        <taxon>Bacillati</taxon>
        <taxon>Cyanobacteriota</taxon>
        <taxon>Cyanophyceae</taxon>
        <taxon>Coleofasciculales</taxon>
        <taxon>Coleofasciculaceae</taxon>
        <taxon>Moorena</taxon>
    </lineage>
</organism>
<feature type="transmembrane region" description="Helical" evidence="7">
    <location>
        <begin position="308"/>
        <end position="328"/>
    </location>
</feature>
<dbReference type="OrthoDB" id="279428at2"/>
<dbReference type="PANTHER" id="PTHR10464:SF4">
    <property type="entry name" value="UREA TRANSPORTER"/>
    <property type="match status" value="1"/>
</dbReference>
<feature type="transmembrane region" description="Helical" evidence="7">
    <location>
        <begin position="279"/>
        <end position="301"/>
    </location>
</feature>
<dbReference type="Pfam" id="PF03253">
    <property type="entry name" value="UT"/>
    <property type="match status" value="1"/>
</dbReference>
<comment type="subcellular location">
    <subcellularLocation>
        <location evidence="1">Cell membrane</location>
        <topology evidence="1">Multi-pass membrane protein</topology>
    </subcellularLocation>
</comment>
<dbReference type="PANTHER" id="PTHR10464">
    <property type="entry name" value="UREA TRANSPORTER"/>
    <property type="match status" value="1"/>
</dbReference>
<feature type="transmembrane region" description="Helical" evidence="7">
    <location>
        <begin position="180"/>
        <end position="201"/>
    </location>
</feature>
<evidence type="ECO:0000259" key="8">
    <source>
        <dbReference type="PROSITE" id="PS50222"/>
    </source>
</evidence>
<dbReference type="GO" id="GO:0005886">
    <property type="term" value="C:plasma membrane"/>
    <property type="evidence" value="ECO:0007669"/>
    <property type="project" value="UniProtKB-SubCell"/>
</dbReference>
<evidence type="ECO:0000313" key="9">
    <source>
        <dbReference type="EMBL" id="EGJ31638.1"/>
    </source>
</evidence>
<dbReference type="InterPro" id="IPR018247">
    <property type="entry name" value="EF_Hand_1_Ca_BS"/>
</dbReference>
<feature type="domain" description="EF-hand" evidence="8">
    <location>
        <begin position="446"/>
        <end position="481"/>
    </location>
</feature>
<dbReference type="HOGENOM" id="CLU_512790_0_0_3"/>
<dbReference type="AlphaFoldDB" id="F4XUT5"/>
<evidence type="ECO:0000256" key="4">
    <source>
        <dbReference type="ARBA" id="ARBA00022692"/>
    </source>
</evidence>
<feature type="transmembrane region" description="Helical" evidence="7">
    <location>
        <begin position="90"/>
        <end position="109"/>
    </location>
</feature>
<dbReference type="InterPro" id="IPR011992">
    <property type="entry name" value="EF-hand-dom_pair"/>
</dbReference>
<accession>F4XUT5</accession>
<dbReference type="Proteomes" id="UP000003959">
    <property type="component" value="Unassembled WGS sequence"/>
</dbReference>
<keyword evidence="5 7" id="KW-1133">Transmembrane helix</keyword>
<dbReference type="SMART" id="SM00054">
    <property type="entry name" value="EFh"/>
    <property type="match status" value="3"/>
</dbReference>
<keyword evidence="6 7" id="KW-0472">Membrane</keyword>
<comment type="similarity">
    <text evidence="2">Belongs to the urea transporter family.</text>
</comment>
<proteinExistence type="inferred from homology"/>
<feature type="transmembrane region" description="Helical" evidence="7">
    <location>
        <begin position="255"/>
        <end position="273"/>
    </location>
</feature>
<dbReference type="InterPro" id="IPR004937">
    <property type="entry name" value="Urea_transporter"/>
</dbReference>
<protein>
    <submittedName>
        <fullName evidence="9">Urea transporter</fullName>
    </submittedName>
</protein>
<dbReference type="GO" id="GO:0015204">
    <property type="term" value="F:urea transmembrane transporter activity"/>
    <property type="evidence" value="ECO:0007669"/>
    <property type="project" value="InterPro"/>
</dbReference>
<dbReference type="CDD" id="cd00051">
    <property type="entry name" value="EFh"/>
    <property type="match status" value="1"/>
</dbReference>
<reference evidence="10" key="1">
    <citation type="journal article" date="2011" name="Proc. Natl. Acad. Sci. U.S.A.">
        <title>Genomic insights into the physiology and ecology of the marine filamentous cyanobacterium Lyngbya majuscula.</title>
        <authorList>
            <person name="Jones A.C."/>
            <person name="Monroe E.A."/>
            <person name="Podell S."/>
            <person name="Hess W.R."/>
            <person name="Klages S."/>
            <person name="Esquenazi E."/>
            <person name="Niessen S."/>
            <person name="Hoover H."/>
            <person name="Rothmann M."/>
            <person name="Lasken R.S."/>
            <person name="Yates J.R.III."/>
            <person name="Reinhardt R."/>
            <person name="Kube M."/>
            <person name="Burkart M.D."/>
            <person name="Allen E.E."/>
            <person name="Dorrestein P.C."/>
            <person name="Gerwick W.H."/>
            <person name="Gerwick L."/>
        </authorList>
    </citation>
    <scope>NUCLEOTIDE SEQUENCE [LARGE SCALE GENOMIC DNA]</scope>
    <source>
        <strain evidence="10">3L</strain>
    </source>
</reference>
<dbReference type="EMBL" id="GL890934">
    <property type="protein sequence ID" value="EGJ31638.1"/>
    <property type="molecule type" value="Genomic_DNA"/>
</dbReference>
<evidence type="ECO:0000256" key="6">
    <source>
        <dbReference type="ARBA" id="ARBA00023136"/>
    </source>
</evidence>
<dbReference type="Gene3D" id="1.10.3430.10">
    <property type="entry name" value="Ammonium transporter AmtB like domains"/>
    <property type="match status" value="1"/>
</dbReference>
<dbReference type="InterPro" id="IPR029020">
    <property type="entry name" value="Ammonium/urea_transptr"/>
</dbReference>
<name>F4XUT5_9CYAN</name>
<feature type="transmembrane region" description="Helical" evidence="7">
    <location>
        <begin position="121"/>
        <end position="139"/>
    </location>
</feature>
<feature type="domain" description="EF-hand" evidence="8">
    <location>
        <begin position="410"/>
        <end position="445"/>
    </location>
</feature>
<evidence type="ECO:0000256" key="7">
    <source>
        <dbReference type="SAM" id="Phobius"/>
    </source>
</evidence>
<dbReference type="Pfam" id="PF13499">
    <property type="entry name" value="EF-hand_7"/>
    <property type="match status" value="1"/>
</dbReference>
<keyword evidence="10" id="KW-1185">Reference proteome</keyword>
<dbReference type="SUPFAM" id="SSF47473">
    <property type="entry name" value="EF-hand"/>
    <property type="match status" value="1"/>
</dbReference>